<dbReference type="InterPro" id="IPR009003">
    <property type="entry name" value="Peptidase_S1_PA"/>
</dbReference>
<accession>A0ABX0FV91</accession>
<comment type="caution">
    <text evidence="1">The sequence shown here is derived from an EMBL/GenBank/DDBJ whole genome shotgun (WGS) entry which is preliminary data.</text>
</comment>
<name>A0ABX0FV91_9BURK</name>
<evidence type="ECO:0008006" key="3">
    <source>
        <dbReference type="Google" id="ProtNLM"/>
    </source>
</evidence>
<organism evidence="1 2">
    <name type="scientific">Duganella aceris</name>
    <dbReference type="NCBI Taxonomy" id="2703883"/>
    <lineage>
        <taxon>Bacteria</taxon>
        <taxon>Pseudomonadati</taxon>
        <taxon>Pseudomonadota</taxon>
        <taxon>Betaproteobacteria</taxon>
        <taxon>Burkholderiales</taxon>
        <taxon>Oxalobacteraceae</taxon>
        <taxon>Telluria group</taxon>
        <taxon>Duganella</taxon>
    </lineage>
</organism>
<protein>
    <recommendedName>
        <fullName evidence="3">Serine protease</fullName>
    </recommendedName>
</protein>
<dbReference type="SUPFAM" id="SSF50494">
    <property type="entry name" value="Trypsin-like serine proteases"/>
    <property type="match status" value="1"/>
</dbReference>
<proteinExistence type="predicted"/>
<dbReference type="Proteomes" id="UP000666369">
    <property type="component" value="Unassembled WGS sequence"/>
</dbReference>
<sequence>MQVTPEQGSDWRDWLLLTSIPLVHIGEREEVLAFGSGTMLDFEGRRFLVTAGHVATIDSKGWAIVVQQHSDGRLEFYRPNAFVHIGEGRRSTSSLRLLDLCVAQVAANLETWYEFRTPHGLFDKRPHHVFEAATLACPEQDQIYGFSGRVRTEMHAPGVFASEMTVFPGLSYLRTEQEEHVFSLPVAHPGHDAFHGSSGSPVCDFSRRLLSIMVRGNAEDSTVRGVAVERVLPALQFLAAQTTMQVAGR</sequence>
<dbReference type="RefSeq" id="WP_166108746.1">
    <property type="nucleotide sequence ID" value="NZ_JAADJT010000033.1"/>
</dbReference>
<dbReference type="EMBL" id="JAADJT010000033">
    <property type="protein sequence ID" value="NGZ88631.1"/>
    <property type="molecule type" value="Genomic_DNA"/>
</dbReference>
<keyword evidence="2" id="KW-1185">Reference proteome</keyword>
<gene>
    <name evidence="1" type="ORF">GW587_30820</name>
</gene>
<reference evidence="1 2" key="1">
    <citation type="submission" date="2020-01" db="EMBL/GenBank/DDBJ databases">
        <authorList>
            <person name="Lee S.D."/>
        </authorList>
    </citation>
    <scope>NUCLEOTIDE SEQUENCE [LARGE SCALE GENOMIC DNA]</scope>
    <source>
        <strain evidence="1 2">SAP-35</strain>
    </source>
</reference>
<reference evidence="2" key="2">
    <citation type="submission" date="2023-07" db="EMBL/GenBank/DDBJ databases">
        <title>Duganella aceri sp. nov., isolated from tree sap.</title>
        <authorList>
            <person name="Kim I.S."/>
        </authorList>
    </citation>
    <scope>NUCLEOTIDE SEQUENCE [LARGE SCALE GENOMIC DNA]</scope>
    <source>
        <strain evidence="2">SAP-35</strain>
    </source>
</reference>
<evidence type="ECO:0000313" key="2">
    <source>
        <dbReference type="Proteomes" id="UP000666369"/>
    </source>
</evidence>
<evidence type="ECO:0000313" key="1">
    <source>
        <dbReference type="EMBL" id="NGZ88631.1"/>
    </source>
</evidence>